<dbReference type="Proteomes" id="UP000221168">
    <property type="component" value="Unassembled WGS sequence"/>
</dbReference>
<dbReference type="OrthoDB" id="5621714at2"/>
<proteinExistence type="predicted"/>
<evidence type="ECO:0000259" key="2">
    <source>
        <dbReference type="Pfam" id="PF09084"/>
    </source>
</evidence>
<feature type="signal peptide" evidence="1">
    <location>
        <begin position="1"/>
        <end position="23"/>
    </location>
</feature>
<evidence type="ECO:0000313" key="4">
    <source>
        <dbReference type="Proteomes" id="UP000221168"/>
    </source>
</evidence>
<protein>
    <submittedName>
        <fullName evidence="3">ABC transporter substrate-binding protein</fullName>
    </submittedName>
</protein>
<feature type="chain" id="PRO_5013908051" evidence="1">
    <location>
        <begin position="24"/>
        <end position="328"/>
    </location>
</feature>
<name>A0A2G1QMT5_9HYPH</name>
<feature type="domain" description="SsuA/THI5-like" evidence="2">
    <location>
        <begin position="45"/>
        <end position="243"/>
    </location>
</feature>
<organism evidence="3 4">
    <name type="scientific">Zhengella mangrovi</name>
    <dbReference type="NCBI Taxonomy" id="1982044"/>
    <lineage>
        <taxon>Bacteria</taxon>
        <taxon>Pseudomonadati</taxon>
        <taxon>Pseudomonadota</taxon>
        <taxon>Alphaproteobacteria</taxon>
        <taxon>Hyphomicrobiales</taxon>
        <taxon>Notoacmeibacteraceae</taxon>
        <taxon>Zhengella</taxon>
    </lineage>
</organism>
<keyword evidence="4" id="KW-1185">Reference proteome</keyword>
<dbReference type="PANTHER" id="PTHR30024">
    <property type="entry name" value="ALIPHATIC SULFONATES-BINDING PROTEIN-RELATED"/>
    <property type="match status" value="1"/>
</dbReference>
<evidence type="ECO:0000313" key="3">
    <source>
        <dbReference type="EMBL" id="PHP66760.1"/>
    </source>
</evidence>
<sequence>MFKRAFGAAIAVAAALAILPAQAADTVKVGVLKYGTVNWELKAMKANGFDTRNGVDVEIVGFAGEDATAVALRAGEVDVIVSDWLDVSRDRASGGDLTMVPYSSSVGMIMVPGSSPLKSVADLKGKTLGVAGGPLDKSWLLIQAMAKKDYGLDLAKENEIAYGAPPLLAEKAKLGELDAVLNFWHWSARLEAEGFRKLVSAEDAANALGASGPVSALGYIFHESWAKEHPQAAMGFVKASRETKALMKSSDAEWDRLHDSGAIKDEGKALTTLRDRYRDGIPARPAAEEEADAARLFEVLADVGGDKLTGGETKMQPGTYWSELKSNF</sequence>
<keyword evidence="1" id="KW-0732">Signal</keyword>
<comment type="caution">
    <text evidence="3">The sequence shown here is derived from an EMBL/GenBank/DDBJ whole genome shotgun (WGS) entry which is preliminary data.</text>
</comment>
<dbReference type="RefSeq" id="WP_099306526.1">
    <property type="nucleotide sequence ID" value="NZ_PDVP01000006.1"/>
</dbReference>
<dbReference type="InterPro" id="IPR015168">
    <property type="entry name" value="SsuA/THI5"/>
</dbReference>
<evidence type="ECO:0000256" key="1">
    <source>
        <dbReference type="SAM" id="SignalP"/>
    </source>
</evidence>
<dbReference type="Pfam" id="PF09084">
    <property type="entry name" value="NMT1"/>
    <property type="match status" value="1"/>
</dbReference>
<reference evidence="3 4" key="1">
    <citation type="submission" date="2017-10" db="EMBL/GenBank/DDBJ databases">
        <title>Sedimentibacterium mangrovi gen. nov., sp. nov., a novel member of family Phyllobacteriacea isolated from mangrove sediment.</title>
        <authorList>
            <person name="Liao H."/>
            <person name="Tian Y."/>
        </authorList>
    </citation>
    <scope>NUCLEOTIDE SEQUENCE [LARGE SCALE GENOMIC DNA]</scope>
    <source>
        <strain evidence="3 4">X9-2-2</strain>
    </source>
</reference>
<dbReference type="Gene3D" id="3.40.190.10">
    <property type="entry name" value="Periplasmic binding protein-like II"/>
    <property type="match status" value="2"/>
</dbReference>
<dbReference type="EMBL" id="PDVP01000006">
    <property type="protein sequence ID" value="PHP66760.1"/>
    <property type="molecule type" value="Genomic_DNA"/>
</dbReference>
<accession>A0A2G1QMT5</accession>
<gene>
    <name evidence="3" type="ORF">CSC94_11665</name>
</gene>
<dbReference type="SUPFAM" id="SSF53850">
    <property type="entry name" value="Periplasmic binding protein-like II"/>
    <property type="match status" value="1"/>
</dbReference>
<dbReference type="AlphaFoldDB" id="A0A2G1QMT5"/>
<dbReference type="PANTHER" id="PTHR30024:SF48">
    <property type="entry name" value="ABC TRANSPORTER SUBSTRATE-BINDING PROTEIN"/>
    <property type="match status" value="1"/>
</dbReference>